<comment type="catalytic activity">
    <reaction evidence="9">
        <text>di-trans,octa-cis-undecaprenyl diphosphate + H2O = di-trans,octa-cis-undecaprenyl phosphate + phosphate + H(+)</text>
        <dbReference type="Rhea" id="RHEA:28094"/>
        <dbReference type="ChEBI" id="CHEBI:15377"/>
        <dbReference type="ChEBI" id="CHEBI:15378"/>
        <dbReference type="ChEBI" id="CHEBI:43474"/>
        <dbReference type="ChEBI" id="CHEBI:58405"/>
        <dbReference type="ChEBI" id="CHEBI:60392"/>
        <dbReference type="EC" id="3.6.1.27"/>
    </reaction>
</comment>
<evidence type="ECO:0000256" key="5">
    <source>
        <dbReference type="ARBA" id="ARBA00022801"/>
    </source>
</evidence>
<dbReference type="Proteomes" id="UP000586305">
    <property type="component" value="Unassembled WGS sequence"/>
</dbReference>
<evidence type="ECO:0000256" key="10">
    <source>
        <dbReference type="SAM" id="Phobius"/>
    </source>
</evidence>
<gene>
    <name evidence="12" type="ORF">HG263_19960</name>
</gene>
<evidence type="ECO:0000256" key="3">
    <source>
        <dbReference type="ARBA" id="ARBA00022475"/>
    </source>
</evidence>
<evidence type="ECO:0000313" key="12">
    <source>
        <dbReference type="EMBL" id="NOU52787.1"/>
    </source>
</evidence>
<feature type="transmembrane region" description="Helical" evidence="10">
    <location>
        <begin position="153"/>
        <end position="173"/>
    </location>
</feature>
<evidence type="ECO:0000259" key="11">
    <source>
        <dbReference type="SMART" id="SM00014"/>
    </source>
</evidence>
<evidence type="ECO:0000256" key="7">
    <source>
        <dbReference type="ARBA" id="ARBA00023136"/>
    </source>
</evidence>
<evidence type="ECO:0000256" key="8">
    <source>
        <dbReference type="ARBA" id="ARBA00032707"/>
    </source>
</evidence>
<reference evidence="12 13" key="1">
    <citation type="submission" date="2020-04" db="EMBL/GenBank/DDBJ databases">
        <title>Pseudoalteromonas caenipelagi sp. nov., isolated from a tidal flat.</title>
        <authorList>
            <person name="Park S."/>
            <person name="Yoon J.-H."/>
        </authorList>
    </citation>
    <scope>NUCLEOTIDE SEQUENCE [LARGE SCALE GENOMIC DNA]</scope>
    <source>
        <strain evidence="12 13">JBTF-M23</strain>
    </source>
</reference>
<evidence type="ECO:0000313" key="13">
    <source>
        <dbReference type="Proteomes" id="UP000586305"/>
    </source>
</evidence>
<dbReference type="SMART" id="SM00014">
    <property type="entry name" value="acidPPc"/>
    <property type="match status" value="1"/>
</dbReference>
<dbReference type="InterPro" id="IPR036938">
    <property type="entry name" value="PAP2/HPO_sf"/>
</dbReference>
<dbReference type="EC" id="3.6.1.27" evidence="2"/>
<feature type="transmembrane region" description="Helical" evidence="10">
    <location>
        <begin position="59"/>
        <end position="78"/>
    </location>
</feature>
<evidence type="ECO:0000256" key="2">
    <source>
        <dbReference type="ARBA" id="ARBA00012374"/>
    </source>
</evidence>
<keyword evidence="4 10" id="KW-0812">Transmembrane</keyword>
<keyword evidence="6 10" id="KW-1133">Transmembrane helix</keyword>
<keyword evidence="13" id="KW-1185">Reference proteome</keyword>
<dbReference type="GO" id="GO:0005886">
    <property type="term" value="C:plasma membrane"/>
    <property type="evidence" value="ECO:0007669"/>
    <property type="project" value="UniProtKB-SubCell"/>
</dbReference>
<evidence type="ECO:0000256" key="4">
    <source>
        <dbReference type="ARBA" id="ARBA00022692"/>
    </source>
</evidence>
<dbReference type="Gene3D" id="1.20.144.10">
    <property type="entry name" value="Phosphatidic acid phosphatase type 2/haloperoxidase"/>
    <property type="match status" value="1"/>
</dbReference>
<proteinExistence type="predicted"/>
<dbReference type="InterPro" id="IPR000326">
    <property type="entry name" value="PAP2/HPO"/>
</dbReference>
<protein>
    <recommendedName>
        <fullName evidence="2">undecaprenyl-diphosphate phosphatase</fullName>
        <ecNumber evidence="2">3.6.1.27</ecNumber>
    </recommendedName>
    <alternativeName>
        <fullName evidence="8">Undecaprenyl pyrophosphate phosphatase</fullName>
    </alternativeName>
</protein>
<evidence type="ECO:0000256" key="9">
    <source>
        <dbReference type="ARBA" id="ARBA00047594"/>
    </source>
</evidence>
<evidence type="ECO:0000256" key="1">
    <source>
        <dbReference type="ARBA" id="ARBA00004651"/>
    </source>
</evidence>
<name>A0A849VMJ1_9GAMM</name>
<dbReference type="PANTHER" id="PTHR14969">
    <property type="entry name" value="SPHINGOSINE-1-PHOSPHATE PHOSPHOHYDROLASE"/>
    <property type="match status" value="1"/>
</dbReference>
<keyword evidence="7 10" id="KW-0472">Membrane</keyword>
<feature type="transmembrane region" description="Helical" evidence="10">
    <location>
        <begin position="36"/>
        <end position="53"/>
    </location>
</feature>
<keyword evidence="5" id="KW-0378">Hydrolase</keyword>
<feature type="transmembrane region" description="Helical" evidence="10">
    <location>
        <begin position="113"/>
        <end position="133"/>
    </location>
</feature>
<keyword evidence="3" id="KW-1003">Cell membrane</keyword>
<sequence>MMKGKLAQLDTALYFAVFTPSPKHWWRMVALGLSKSGNGGLYVLLAIGCAIFLEQLGQTFAITAVLAFALERPIYFYLKKRIARVRPCDCFSQKALLTPGDKFSLPSGHSAGAWLYATCLAEHLPILSVPLLIWASGVSLSRVVVGVHYPLDVVVGALMGVGCASLAIGLVGML</sequence>
<evidence type="ECO:0000256" key="6">
    <source>
        <dbReference type="ARBA" id="ARBA00022989"/>
    </source>
</evidence>
<comment type="subcellular location">
    <subcellularLocation>
        <location evidence="1">Cell membrane</location>
        <topology evidence="1">Multi-pass membrane protein</topology>
    </subcellularLocation>
</comment>
<accession>A0A849VMJ1</accession>
<dbReference type="EMBL" id="JABBPG010000011">
    <property type="protein sequence ID" value="NOU52787.1"/>
    <property type="molecule type" value="Genomic_DNA"/>
</dbReference>
<dbReference type="SUPFAM" id="SSF48317">
    <property type="entry name" value="Acid phosphatase/Vanadium-dependent haloperoxidase"/>
    <property type="match status" value="1"/>
</dbReference>
<dbReference type="GO" id="GO:0050380">
    <property type="term" value="F:undecaprenyl-diphosphatase activity"/>
    <property type="evidence" value="ECO:0007669"/>
    <property type="project" value="UniProtKB-EC"/>
</dbReference>
<dbReference type="Pfam" id="PF01569">
    <property type="entry name" value="PAP2"/>
    <property type="match status" value="1"/>
</dbReference>
<dbReference type="PANTHER" id="PTHR14969:SF62">
    <property type="entry name" value="DECAPRENYLPHOSPHORYL-5-PHOSPHORIBOSE PHOSPHATASE RV3807C-RELATED"/>
    <property type="match status" value="1"/>
</dbReference>
<dbReference type="AlphaFoldDB" id="A0A849VMJ1"/>
<organism evidence="12 13">
    <name type="scientific">Pseudoalteromonas caenipelagi</name>
    <dbReference type="NCBI Taxonomy" id="2726988"/>
    <lineage>
        <taxon>Bacteria</taxon>
        <taxon>Pseudomonadati</taxon>
        <taxon>Pseudomonadota</taxon>
        <taxon>Gammaproteobacteria</taxon>
        <taxon>Alteromonadales</taxon>
        <taxon>Pseudoalteromonadaceae</taxon>
        <taxon>Pseudoalteromonas</taxon>
    </lineage>
</organism>
<comment type="caution">
    <text evidence="12">The sequence shown here is derived from an EMBL/GenBank/DDBJ whole genome shotgun (WGS) entry which is preliminary data.</text>
</comment>
<feature type="domain" description="Phosphatidic acid phosphatase type 2/haloperoxidase" evidence="11">
    <location>
        <begin position="60"/>
        <end position="168"/>
    </location>
</feature>